<dbReference type="Proteomes" id="UP000241421">
    <property type="component" value="Unassembled WGS sequence"/>
</dbReference>
<gene>
    <name evidence="1" type="ORF">C7C56_010615</name>
</gene>
<dbReference type="GO" id="GO:0046914">
    <property type="term" value="F:transition metal ion binding"/>
    <property type="evidence" value="ECO:0007669"/>
    <property type="project" value="InterPro"/>
</dbReference>
<dbReference type="InterPro" id="IPR036648">
    <property type="entry name" value="CN_Hdrase_a/SCN_Hdrase_g_sf"/>
</dbReference>
<protein>
    <submittedName>
        <fullName evidence="1">Putative modified peptide</fullName>
    </submittedName>
</protein>
<keyword evidence="2" id="KW-1185">Reference proteome</keyword>
<dbReference type="GO" id="GO:0003824">
    <property type="term" value="F:catalytic activity"/>
    <property type="evidence" value="ECO:0007669"/>
    <property type="project" value="InterPro"/>
</dbReference>
<dbReference type="AlphaFoldDB" id="A0A2U2HML1"/>
<reference evidence="1 2" key="1">
    <citation type="submission" date="2018-04" db="EMBL/GenBank/DDBJ databases">
        <title>Massilia violaceinigra sp. nov., a novel purple-pigmented bacterium isolated from Tianshan glacier, Xinjiang, China.</title>
        <authorList>
            <person name="Wang H."/>
        </authorList>
    </citation>
    <scope>NUCLEOTIDE SEQUENCE [LARGE SCALE GENOMIC DNA]</scope>
    <source>
        <strain evidence="1 2">B448-2</strain>
    </source>
</reference>
<evidence type="ECO:0000313" key="1">
    <source>
        <dbReference type="EMBL" id="PWF48655.1"/>
    </source>
</evidence>
<sequence>MAMNSPEDIDRLLKKLATDDAFRELMQSDPVKAMDSIGITVDPADVPDVRTLPSKESIAADQDAHREKLVGNSEMDVFKLSGLV</sequence>
<proteinExistence type="predicted"/>
<dbReference type="InterPro" id="IPR030976">
    <property type="entry name" value="Mod_pep_NH_fam"/>
</dbReference>
<evidence type="ECO:0000313" key="2">
    <source>
        <dbReference type="Proteomes" id="UP000241421"/>
    </source>
</evidence>
<dbReference type="EMBL" id="PXWF02000162">
    <property type="protein sequence ID" value="PWF48655.1"/>
    <property type="molecule type" value="Genomic_DNA"/>
</dbReference>
<name>A0A2U2HML1_9BURK</name>
<dbReference type="OrthoDB" id="8779314at2"/>
<comment type="caution">
    <text evidence="1">The sequence shown here is derived from an EMBL/GenBank/DDBJ whole genome shotgun (WGS) entry which is preliminary data.</text>
</comment>
<organism evidence="1 2">
    <name type="scientific">Massilia glaciei</name>
    <dbReference type="NCBI Taxonomy" id="1524097"/>
    <lineage>
        <taxon>Bacteria</taxon>
        <taxon>Pseudomonadati</taxon>
        <taxon>Pseudomonadota</taxon>
        <taxon>Betaproteobacteria</taxon>
        <taxon>Burkholderiales</taxon>
        <taxon>Oxalobacteraceae</taxon>
        <taxon>Telluria group</taxon>
        <taxon>Massilia</taxon>
    </lineage>
</organism>
<dbReference type="RefSeq" id="WP_106757392.1">
    <property type="nucleotide sequence ID" value="NZ_PXWF02000162.1"/>
</dbReference>
<accession>A0A2U2HML1</accession>
<dbReference type="NCBIfam" id="TIGR04509">
    <property type="entry name" value="mod_pep_NH_fam"/>
    <property type="match status" value="1"/>
</dbReference>
<dbReference type="SUPFAM" id="SSF56209">
    <property type="entry name" value="Nitrile hydratase alpha chain"/>
    <property type="match status" value="1"/>
</dbReference>